<evidence type="ECO:0000313" key="1">
    <source>
        <dbReference type="EMBL" id="KAE8259452.1"/>
    </source>
</evidence>
<comment type="caution">
    <text evidence="1">The sequence shown here is derived from an EMBL/GenBank/DDBJ whole genome shotgun (WGS) entry which is preliminary data.</text>
</comment>
<dbReference type="SMR" id="A0A177TT48"/>
<keyword evidence="2" id="KW-1185">Reference proteome</keyword>
<dbReference type="InterPro" id="IPR029058">
    <property type="entry name" value="AB_hydrolase_fold"/>
</dbReference>
<dbReference type="AlphaFoldDB" id="A0A177TT48"/>
<protein>
    <submittedName>
        <fullName evidence="1">Uncharacterized protein</fullName>
    </submittedName>
</protein>
<sequence length="385" mass="40958">MRLHFLSFATVISAISISVSHAAVVPVSAPPTSDPAFVTPQATLDANIKCPGTKGGYAAVSNPILLVPGTGNTGSESFDSTYVILTRNLGYQPCYISPPPFMLNDSQINAEYVVNAVSRLNQAAGKKIPVLGWSQGNLIIQWALTFFPSTVQKTDRFVSFAGDFRGTFLAYLLDAQPLGIAPSVWQQSTLSAYLTALRNAGGLTAKVPTTSIYSVTDEIVQPQIGGPALESSYLFGDMAMNVKVQDYCPLLIVEHSQQLFNIFTYSVAKAALQSPTGKAEAGSFSSAKCSLAFPPGLGLGDQLVAPTIITQAAVHIVAGPRVACEPPLLPYAVKYYPFAKQACNPLTQVVDGFVPQTPEQLNSFEAITVYILTRSLRNILGTAGK</sequence>
<name>A0A177TT48_9BASI</name>
<evidence type="ECO:0000313" key="2">
    <source>
        <dbReference type="Proteomes" id="UP000077521"/>
    </source>
</evidence>
<gene>
    <name evidence="1" type="ORF">A4X13_0g1000</name>
</gene>
<accession>A0A177TT48</accession>
<dbReference type="Proteomes" id="UP000077521">
    <property type="component" value="Unassembled WGS sequence"/>
</dbReference>
<dbReference type="EMBL" id="LWDF02000036">
    <property type="protein sequence ID" value="KAE8259452.1"/>
    <property type="molecule type" value="Genomic_DNA"/>
</dbReference>
<organism evidence="1 2">
    <name type="scientific">Tilletia indica</name>
    <dbReference type="NCBI Taxonomy" id="43049"/>
    <lineage>
        <taxon>Eukaryota</taxon>
        <taxon>Fungi</taxon>
        <taxon>Dikarya</taxon>
        <taxon>Basidiomycota</taxon>
        <taxon>Ustilaginomycotina</taxon>
        <taxon>Exobasidiomycetes</taxon>
        <taxon>Tilletiales</taxon>
        <taxon>Tilletiaceae</taxon>
        <taxon>Tilletia</taxon>
    </lineage>
</organism>
<reference evidence="1" key="1">
    <citation type="submission" date="2016-04" db="EMBL/GenBank/DDBJ databases">
        <authorList>
            <person name="Nguyen H.D."/>
            <person name="Samba Siva P."/>
            <person name="Cullis J."/>
            <person name="Levesque C.A."/>
            <person name="Hambleton S."/>
        </authorList>
    </citation>
    <scope>NUCLEOTIDE SEQUENCE</scope>
    <source>
        <strain evidence="1">DAOMC 236416</strain>
    </source>
</reference>
<proteinExistence type="predicted"/>
<dbReference type="Gene3D" id="3.40.50.1820">
    <property type="entry name" value="alpha/beta hydrolase"/>
    <property type="match status" value="1"/>
</dbReference>
<reference evidence="1" key="2">
    <citation type="journal article" date="2019" name="IMA Fungus">
        <title>Genome sequencing and comparison of five Tilletia species to identify candidate genes for the detection of regulated species infecting wheat.</title>
        <authorList>
            <person name="Nguyen H.D.T."/>
            <person name="Sultana T."/>
            <person name="Kesanakurti P."/>
            <person name="Hambleton S."/>
        </authorList>
    </citation>
    <scope>NUCLEOTIDE SEQUENCE</scope>
    <source>
        <strain evidence="1">DAOMC 236416</strain>
    </source>
</reference>
<dbReference type="InterPro" id="IPR053228">
    <property type="entry name" value="Stereospecific_Lipase"/>
</dbReference>
<dbReference type="PANTHER" id="PTHR37574">
    <property type="entry name" value="LIPASE B"/>
    <property type="match status" value="1"/>
</dbReference>
<dbReference type="SUPFAM" id="SSF53474">
    <property type="entry name" value="alpha/beta-Hydrolases"/>
    <property type="match status" value="1"/>
</dbReference>
<dbReference type="PANTHER" id="PTHR37574:SF1">
    <property type="entry name" value="LIPASE B"/>
    <property type="match status" value="1"/>
</dbReference>